<gene>
    <name evidence="2" type="ORF">FPL14_15815</name>
</gene>
<organism evidence="2 3">
    <name type="scientific">Cohnella cholangitidis</name>
    <dbReference type="NCBI Taxonomy" id="2598458"/>
    <lineage>
        <taxon>Bacteria</taxon>
        <taxon>Bacillati</taxon>
        <taxon>Bacillota</taxon>
        <taxon>Bacilli</taxon>
        <taxon>Bacillales</taxon>
        <taxon>Paenibacillaceae</taxon>
        <taxon>Cohnella</taxon>
    </lineage>
</organism>
<dbReference type="Pfam" id="PF08570">
    <property type="entry name" value="DUF1761"/>
    <property type="match status" value="1"/>
</dbReference>
<dbReference type="AlphaFoldDB" id="A0A7G5C750"/>
<reference evidence="2 3" key="1">
    <citation type="submission" date="2019-07" db="EMBL/GenBank/DDBJ databases">
        <authorList>
            <person name="Kim J.K."/>
            <person name="Cheong H.-M."/>
            <person name="Choi Y."/>
            <person name="Hwang K.J."/>
            <person name="Lee S."/>
            <person name="Choi C."/>
        </authorList>
    </citation>
    <scope>NUCLEOTIDE SEQUENCE [LARGE SCALE GENOMIC DNA]</scope>
    <source>
        <strain evidence="2 3">KS 22</strain>
    </source>
</reference>
<keyword evidence="3" id="KW-1185">Reference proteome</keyword>
<evidence type="ECO:0000313" key="2">
    <source>
        <dbReference type="EMBL" id="QMV45034.1"/>
    </source>
</evidence>
<feature type="transmembrane region" description="Helical" evidence="1">
    <location>
        <begin position="12"/>
        <end position="33"/>
    </location>
</feature>
<dbReference type="InterPro" id="IPR013879">
    <property type="entry name" value="DUF1761"/>
</dbReference>
<feature type="transmembrane region" description="Helical" evidence="1">
    <location>
        <begin position="53"/>
        <end position="77"/>
    </location>
</feature>
<keyword evidence="1" id="KW-1133">Transmembrane helix</keyword>
<feature type="transmembrane region" description="Helical" evidence="1">
    <location>
        <begin position="84"/>
        <end position="101"/>
    </location>
</feature>
<dbReference type="Proteomes" id="UP000515679">
    <property type="component" value="Chromosome"/>
</dbReference>
<protein>
    <submittedName>
        <fullName evidence="2">DUF1761 domain-containing protein</fullName>
    </submittedName>
</protein>
<name>A0A7G5C750_9BACL</name>
<dbReference type="EMBL" id="CP041969">
    <property type="protein sequence ID" value="QMV45034.1"/>
    <property type="molecule type" value="Genomic_DNA"/>
</dbReference>
<proteinExistence type="predicted"/>
<evidence type="ECO:0000256" key="1">
    <source>
        <dbReference type="SAM" id="Phobius"/>
    </source>
</evidence>
<keyword evidence="1" id="KW-0812">Transmembrane</keyword>
<feature type="transmembrane region" description="Helical" evidence="1">
    <location>
        <begin position="113"/>
        <end position="137"/>
    </location>
</feature>
<dbReference type="KEGG" id="cchl:FPL14_15815"/>
<keyword evidence="1" id="KW-0472">Membrane</keyword>
<sequence>MFNVIEELNWIAVLLAALASALLGGVWFTVIFGKAYALALGREGAPSEKPAPIFIAGPFVCGLVTTVATAILIYALGIETIDNAMIFGGIAGIGFLASTTVNTAINPNIPRPLLYGLISGSYFLLSGLITSVILVAMK</sequence>
<evidence type="ECO:0000313" key="3">
    <source>
        <dbReference type="Proteomes" id="UP000515679"/>
    </source>
</evidence>
<accession>A0A7G5C750</accession>